<dbReference type="RefSeq" id="WP_184526171.1">
    <property type="nucleotide sequence ID" value="NZ_JACHGK010000007.1"/>
</dbReference>
<evidence type="ECO:0000256" key="4">
    <source>
        <dbReference type="SAM" id="MobiDB-lite"/>
    </source>
</evidence>
<dbReference type="GO" id="GO:0030001">
    <property type="term" value="P:metal ion transport"/>
    <property type="evidence" value="ECO:0007669"/>
    <property type="project" value="InterPro"/>
</dbReference>
<proteinExistence type="inferred from homology"/>
<dbReference type="InterPro" id="IPR006129">
    <property type="entry name" value="AdhesinB"/>
</dbReference>
<keyword evidence="7" id="KW-1185">Reference proteome</keyword>
<dbReference type="Proteomes" id="UP000531594">
    <property type="component" value="Unassembled WGS sequence"/>
</dbReference>
<feature type="signal peptide" evidence="5">
    <location>
        <begin position="1"/>
        <end position="20"/>
    </location>
</feature>
<organism evidence="6 7">
    <name type="scientific">Bacillus benzoevorans</name>
    <dbReference type="NCBI Taxonomy" id="1456"/>
    <lineage>
        <taxon>Bacteria</taxon>
        <taxon>Bacillati</taxon>
        <taxon>Bacillota</taxon>
        <taxon>Bacilli</taxon>
        <taxon>Bacillales</taxon>
        <taxon>Bacillaceae</taxon>
        <taxon>Bacillus</taxon>
    </lineage>
</organism>
<dbReference type="PANTHER" id="PTHR42953">
    <property type="entry name" value="HIGH-AFFINITY ZINC UPTAKE SYSTEM PROTEIN ZNUA-RELATED"/>
    <property type="match status" value="1"/>
</dbReference>
<dbReference type="InterPro" id="IPR006127">
    <property type="entry name" value="ZnuA-like"/>
</dbReference>
<protein>
    <submittedName>
        <fullName evidence="6">Zinc transport system substrate-binding protein</fullName>
    </submittedName>
</protein>
<name>A0A7X0HS47_9BACI</name>
<dbReference type="InterPro" id="IPR050492">
    <property type="entry name" value="Bact_metal-bind_prot9"/>
</dbReference>
<reference evidence="6 7" key="1">
    <citation type="submission" date="2020-08" db="EMBL/GenBank/DDBJ databases">
        <title>Genomic Encyclopedia of Type Strains, Phase IV (KMG-IV): sequencing the most valuable type-strain genomes for metagenomic binning, comparative biology and taxonomic classification.</title>
        <authorList>
            <person name="Goeker M."/>
        </authorList>
    </citation>
    <scope>NUCLEOTIDE SEQUENCE [LARGE SCALE GENOMIC DNA]</scope>
    <source>
        <strain evidence="6 7">DSM 5391</strain>
    </source>
</reference>
<feature type="region of interest" description="Disordered" evidence="4">
    <location>
        <begin position="127"/>
        <end position="159"/>
    </location>
</feature>
<keyword evidence="1 3" id="KW-0813">Transport</keyword>
<feature type="chain" id="PRO_5039651880" evidence="5">
    <location>
        <begin position="21"/>
        <end position="340"/>
    </location>
</feature>
<dbReference type="Gene3D" id="3.40.50.1980">
    <property type="entry name" value="Nitrogenase molybdenum iron protein domain"/>
    <property type="match status" value="2"/>
</dbReference>
<comment type="caution">
    <text evidence="6">The sequence shown here is derived from an EMBL/GenBank/DDBJ whole genome shotgun (WGS) entry which is preliminary data.</text>
</comment>
<dbReference type="PANTHER" id="PTHR42953:SF8">
    <property type="entry name" value="ZINT DOMAIN-CONTAINING PROTEIN"/>
    <property type="match status" value="1"/>
</dbReference>
<dbReference type="PRINTS" id="PR00691">
    <property type="entry name" value="ADHESINB"/>
</dbReference>
<comment type="similarity">
    <text evidence="3">Belongs to the bacterial solute-binding protein 9 family.</text>
</comment>
<evidence type="ECO:0000256" key="2">
    <source>
        <dbReference type="ARBA" id="ARBA00022729"/>
    </source>
</evidence>
<dbReference type="GO" id="GO:0007155">
    <property type="term" value="P:cell adhesion"/>
    <property type="evidence" value="ECO:0007669"/>
    <property type="project" value="InterPro"/>
</dbReference>
<feature type="compositionally biased region" description="Basic and acidic residues" evidence="4">
    <location>
        <begin position="135"/>
        <end position="159"/>
    </location>
</feature>
<dbReference type="EMBL" id="JACHGK010000007">
    <property type="protein sequence ID" value="MBB6445808.1"/>
    <property type="molecule type" value="Genomic_DNA"/>
</dbReference>
<evidence type="ECO:0000313" key="7">
    <source>
        <dbReference type="Proteomes" id="UP000531594"/>
    </source>
</evidence>
<dbReference type="PRINTS" id="PR00690">
    <property type="entry name" value="ADHESNFAMILY"/>
</dbReference>
<evidence type="ECO:0000256" key="1">
    <source>
        <dbReference type="ARBA" id="ARBA00022448"/>
    </source>
</evidence>
<gene>
    <name evidence="6" type="ORF">HNR53_002433</name>
</gene>
<evidence type="ECO:0000256" key="5">
    <source>
        <dbReference type="SAM" id="SignalP"/>
    </source>
</evidence>
<dbReference type="InterPro" id="IPR006128">
    <property type="entry name" value="Lipoprotein_PsaA-like"/>
</dbReference>
<accession>A0A7X0HS47</accession>
<dbReference type="PROSITE" id="PS51257">
    <property type="entry name" value="PROKAR_LIPOPROTEIN"/>
    <property type="match status" value="1"/>
</dbReference>
<evidence type="ECO:0000256" key="3">
    <source>
        <dbReference type="RuleBase" id="RU003512"/>
    </source>
</evidence>
<keyword evidence="2 5" id="KW-0732">Signal</keyword>
<dbReference type="GO" id="GO:0046872">
    <property type="term" value="F:metal ion binding"/>
    <property type="evidence" value="ECO:0007669"/>
    <property type="project" value="InterPro"/>
</dbReference>
<dbReference type="AlphaFoldDB" id="A0A7X0HS47"/>
<sequence>MKKLLLFLSLLLSVSLFLSGCGEKKTQETKTGGKLTVYTTVYPLQFFTQQIGGDAVKVETIYPPGADEHTFEPTQQDMMKLADADLFIYVGLGLEGFVEKTKESLKNEKVTFLAAGDAIQFEENAKENKAVGSEHAADETKGHTEEELAHDETGKSADEEHVHAHGDIDPHVWLDPVYSMQMAEMIKDELIKQMPEKEEQFIKNYNTLSLKLAQIDDKFADIGKNAKDKKILVSHAAFGYWEKRYGIEQISIAGLSTSSEPSQKDLAGVIDTAKAHHLKYIFFEQNVSSKLTETVQKEIGADALTLHNLSTLTAKDLKNNEDYYTLMQHNIDVLKKALLK</sequence>
<dbReference type="Pfam" id="PF01297">
    <property type="entry name" value="ZnuA"/>
    <property type="match status" value="1"/>
</dbReference>
<evidence type="ECO:0000313" key="6">
    <source>
        <dbReference type="EMBL" id="MBB6445808.1"/>
    </source>
</evidence>
<dbReference type="SUPFAM" id="SSF53807">
    <property type="entry name" value="Helical backbone' metal receptor"/>
    <property type="match status" value="1"/>
</dbReference>